<dbReference type="InterPro" id="IPR001991">
    <property type="entry name" value="Na-dicarboxylate_symporter"/>
</dbReference>
<dbReference type="Proteomes" id="UP000243197">
    <property type="component" value="Chromosome"/>
</dbReference>
<keyword evidence="3" id="KW-0812">Transmembrane</keyword>
<dbReference type="OrthoDB" id="9768885at2"/>
<dbReference type="RefSeq" id="WP_096685514.1">
    <property type="nucleotide sequence ID" value="NZ_AP014564.1"/>
</dbReference>
<name>A0A1J1EAF6_9FLAO</name>
<reference evidence="6 7" key="1">
    <citation type="submission" date="2014-03" db="EMBL/GenBank/DDBJ databases">
        <title>complete genome sequence of Flavobacteriaceae bacterium JBKA-6.</title>
        <authorList>
            <person name="Takano T."/>
            <person name="Nakamura Y."/>
            <person name="Takuma S."/>
            <person name="Yasuike M."/>
            <person name="Matsuyama T."/>
            <person name="Sakai T."/>
            <person name="Fujiwara A."/>
            <person name="Kimoto K."/>
            <person name="Fukuda Y."/>
            <person name="Kondo H."/>
            <person name="Hirono I."/>
            <person name="Nakayasu C."/>
        </authorList>
    </citation>
    <scope>NUCLEOTIDE SEQUENCE [LARGE SCALE GENOMIC DNA]</scope>
    <source>
        <strain evidence="6 7">JBKA-6</strain>
    </source>
</reference>
<dbReference type="InterPro" id="IPR050746">
    <property type="entry name" value="DAACS"/>
</dbReference>
<evidence type="ECO:0000256" key="2">
    <source>
        <dbReference type="ARBA" id="ARBA00022448"/>
    </source>
</evidence>
<protein>
    <submittedName>
        <fullName evidence="6">Proton/glutamate symporter</fullName>
    </submittedName>
</protein>
<evidence type="ECO:0000313" key="6">
    <source>
        <dbReference type="EMBL" id="BAV94488.1"/>
    </source>
</evidence>
<dbReference type="InterPro" id="IPR036458">
    <property type="entry name" value="Na:dicarbo_symporter_sf"/>
</dbReference>
<keyword evidence="2" id="KW-0813">Transport</keyword>
<sequence length="101" mass="10635">MFLAQINNIDLDLADQLTIVLTTTMASIGSAAIPGAGLVLLVTVLQSVGLNPAWISIIFPIDRLLDMCRTVVNISGDIAISTIVAKSENEIGVGQVTELEN</sequence>
<dbReference type="Pfam" id="PF00375">
    <property type="entry name" value="SDF"/>
    <property type="match status" value="1"/>
</dbReference>
<dbReference type="SUPFAM" id="SSF118215">
    <property type="entry name" value="Proton glutamate symport protein"/>
    <property type="match status" value="1"/>
</dbReference>
<gene>
    <name evidence="6" type="ORF">JBKA6_0475</name>
</gene>
<comment type="subcellular location">
    <subcellularLocation>
        <location evidence="1">Membrane</location>
        <topology evidence="1">Multi-pass membrane protein</topology>
    </subcellularLocation>
</comment>
<keyword evidence="4" id="KW-1133">Transmembrane helix</keyword>
<accession>A0A1J1EAF6</accession>
<proteinExistence type="predicted"/>
<evidence type="ECO:0000256" key="5">
    <source>
        <dbReference type="ARBA" id="ARBA00023136"/>
    </source>
</evidence>
<dbReference type="Gene3D" id="1.10.3860.10">
    <property type="entry name" value="Sodium:dicarboxylate symporter"/>
    <property type="match status" value="1"/>
</dbReference>
<dbReference type="AlphaFoldDB" id="A0A1J1EAF6"/>
<evidence type="ECO:0000256" key="3">
    <source>
        <dbReference type="ARBA" id="ARBA00022692"/>
    </source>
</evidence>
<evidence type="ECO:0000313" key="7">
    <source>
        <dbReference type="Proteomes" id="UP000243197"/>
    </source>
</evidence>
<dbReference type="PANTHER" id="PTHR11958:SF63">
    <property type="entry name" value="AMINO ACID TRANSPORTER"/>
    <property type="match status" value="1"/>
</dbReference>
<dbReference type="PANTHER" id="PTHR11958">
    <property type="entry name" value="SODIUM/DICARBOXYLATE SYMPORTER-RELATED"/>
    <property type="match status" value="1"/>
</dbReference>
<evidence type="ECO:0000256" key="4">
    <source>
        <dbReference type="ARBA" id="ARBA00022989"/>
    </source>
</evidence>
<evidence type="ECO:0000256" key="1">
    <source>
        <dbReference type="ARBA" id="ARBA00004141"/>
    </source>
</evidence>
<dbReference type="GO" id="GO:0015293">
    <property type="term" value="F:symporter activity"/>
    <property type="evidence" value="ECO:0007669"/>
    <property type="project" value="InterPro"/>
</dbReference>
<keyword evidence="7" id="KW-1185">Reference proteome</keyword>
<keyword evidence="5" id="KW-0472">Membrane</keyword>
<dbReference type="GO" id="GO:0016020">
    <property type="term" value="C:membrane"/>
    <property type="evidence" value="ECO:0007669"/>
    <property type="project" value="UniProtKB-SubCell"/>
</dbReference>
<organism evidence="6 7">
    <name type="scientific">Ichthyobacterium seriolicida</name>
    <dbReference type="NCBI Taxonomy" id="242600"/>
    <lineage>
        <taxon>Bacteria</taxon>
        <taxon>Pseudomonadati</taxon>
        <taxon>Bacteroidota</taxon>
        <taxon>Flavobacteriia</taxon>
        <taxon>Flavobacteriales</taxon>
        <taxon>Ichthyobacteriaceae</taxon>
        <taxon>Ichthyobacterium</taxon>
    </lineage>
</organism>
<dbReference type="PRINTS" id="PR00173">
    <property type="entry name" value="EDTRNSPORT"/>
</dbReference>
<dbReference type="EMBL" id="AP014564">
    <property type="protein sequence ID" value="BAV94488.1"/>
    <property type="molecule type" value="Genomic_DNA"/>
</dbReference>
<dbReference type="KEGG" id="ise:JBKA6_0475"/>